<accession>A0AAV4S2J9</accession>
<dbReference type="EMBL" id="BPLQ01007033">
    <property type="protein sequence ID" value="GIY27189.1"/>
    <property type="molecule type" value="Genomic_DNA"/>
</dbReference>
<dbReference type="Proteomes" id="UP001054837">
    <property type="component" value="Unassembled WGS sequence"/>
</dbReference>
<organism evidence="1 2">
    <name type="scientific">Caerostris darwini</name>
    <dbReference type="NCBI Taxonomy" id="1538125"/>
    <lineage>
        <taxon>Eukaryota</taxon>
        <taxon>Metazoa</taxon>
        <taxon>Ecdysozoa</taxon>
        <taxon>Arthropoda</taxon>
        <taxon>Chelicerata</taxon>
        <taxon>Arachnida</taxon>
        <taxon>Araneae</taxon>
        <taxon>Araneomorphae</taxon>
        <taxon>Entelegynae</taxon>
        <taxon>Araneoidea</taxon>
        <taxon>Araneidae</taxon>
        <taxon>Caerostris</taxon>
    </lineage>
</organism>
<proteinExistence type="predicted"/>
<keyword evidence="2" id="KW-1185">Reference proteome</keyword>
<reference evidence="1 2" key="1">
    <citation type="submission" date="2021-06" db="EMBL/GenBank/DDBJ databases">
        <title>Caerostris darwini draft genome.</title>
        <authorList>
            <person name="Kono N."/>
            <person name="Arakawa K."/>
        </authorList>
    </citation>
    <scope>NUCLEOTIDE SEQUENCE [LARGE SCALE GENOMIC DNA]</scope>
</reference>
<comment type="caution">
    <text evidence="1">The sequence shown here is derived from an EMBL/GenBank/DDBJ whole genome shotgun (WGS) entry which is preliminary data.</text>
</comment>
<evidence type="ECO:0000313" key="1">
    <source>
        <dbReference type="EMBL" id="GIY27189.1"/>
    </source>
</evidence>
<sequence>MDAVLTHKTAAIRKSKGVVQGQREGGNTSGSSEYGTLVEKFFQRRVNYSWQKSHFLLSLSLSKMIPAPQPHKVTFLERVIQAFSGMNLIELNDLIFGPVHLHLDMILIEFFIFPPQNFPRGVKKMLGFLSEAF</sequence>
<dbReference type="AlphaFoldDB" id="A0AAV4S2J9"/>
<evidence type="ECO:0000313" key="2">
    <source>
        <dbReference type="Proteomes" id="UP001054837"/>
    </source>
</evidence>
<name>A0AAV4S2J9_9ARAC</name>
<protein>
    <submittedName>
        <fullName evidence="1">Uncharacterized protein</fullName>
    </submittedName>
</protein>
<gene>
    <name evidence="1" type="ORF">CDAR_22681</name>
</gene>